<dbReference type="GO" id="GO:0000155">
    <property type="term" value="F:phosphorelay sensor kinase activity"/>
    <property type="evidence" value="ECO:0007669"/>
    <property type="project" value="InterPro"/>
</dbReference>
<feature type="transmembrane region" description="Helical" evidence="2">
    <location>
        <begin position="6"/>
        <end position="31"/>
    </location>
</feature>
<dbReference type="OrthoDB" id="9776552at2"/>
<dbReference type="SUPFAM" id="SSF55874">
    <property type="entry name" value="ATPase domain of HSP90 chaperone/DNA topoisomerase II/histidine kinase"/>
    <property type="match status" value="1"/>
</dbReference>
<dbReference type="InterPro" id="IPR036890">
    <property type="entry name" value="HATPase_C_sf"/>
</dbReference>
<dbReference type="InterPro" id="IPR010559">
    <property type="entry name" value="Sig_transdc_His_kin_internal"/>
</dbReference>
<keyword evidence="2" id="KW-0472">Membrane</keyword>
<dbReference type="EMBL" id="CP017704">
    <property type="protein sequence ID" value="ASS95413.1"/>
    <property type="molecule type" value="Genomic_DNA"/>
</dbReference>
<feature type="coiled-coil region" evidence="1">
    <location>
        <begin position="28"/>
        <end position="62"/>
    </location>
</feature>
<sequence>MLSYEGFTLIIMLFILAPIMGAIALLFLFIFEKRIDLLENKNKEIRLEQALQEAQYNKLNQQIQPHFLFNTLNVILGLARLNRTAELIRALEAFSQFLKFKYKASEPLIPLSQEIQYTQHYLDIQTLRFGDRLKIDMECPEPLSIALVPPFILQTLVENSFKHGLEKKVGEALLHIRFYLDSQMVYLEVADNGLMGNESSITDEGGHGLDNIQKRLYLYFNDRAQLNIVSNESGTKVEVSWPLVFDKKMEEAAPE</sequence>
<keyword evidence="2" id="KW-0812">Transmembrane</keyword>
<dbReference type="PANTHER" id="PTHR34220">
    <property type="entry name" value="SENSOR HISTIDINE KINASE YPDA"/>
    <property type="match status" value="1"/>
</dbReference>
<dbReference type="GO" id="GO:0016020">
    <property type="term" value="C:membrane"/>
    <property type="evidence" value="ECO:0007669"/>
    <property type="project" value="InterPro"/>
</dbReference>
<dbReference type="AlphaFoldDB" id="A0A223EJM8"/>
<organism evidence="4 5">
    <name type="scientific">Peribacillus simplex NBRC 15720 = DSM 1321</name>
    <dbReference type="NCBI Taxonomy" id="1349754"/>
    <lineage>
        <taxon>Bacteria</taxon>
        <taxon>Bacillati</taxon>
        <taxon>Bacillota</taxon>
        <taxon>Bacilli</taxon>
        <taxon>Bacillales</taxon>
        <taxon>Bacillaceae</taxon>
        <taxon>Peribacillus</taxon>
    </lineage>
</organism>
<dbReference type="Proteomes" id="UP000214618">
    <property type="component" value="Chromosome"/>
</dbReference>
<feature type="domain" description="Signal transduction histidine kinase internal region" evidence="3">
    <location>
        <begin position="54"/>
        <end position="133"/>
    </location>
</feature>
<gene>
    <name evidence="4" type="ORF">BS1321_16750</name>
</gene>
<accession>A0A223EJM8</accession>
<keyword evidence="1" id="KW-0175">Coiled coil</keyword>
<reference evidence="4 5" key="1">
    <citation type="submission" date="2016-10" db="EMBL/GenBank/DDBJ databases">
        <title>The whole genome sequencing and assembly of Bacillus simplex DSM 1321 strain.</title>
        <authorList>
            <person name="Park M.-K."/>
            <person name="Lee Y.-J."/>
            <person name="Yi H."/>
            <person name="Bahn Y.-S."/>
            <person name="Kim J.F."/>
            <person name="Lee D.-W."/>
        </authorList>
    </citation>
    <scope>NUCLEOTIDE SEQUENCE [LARGE SCALE GENOMIC DNA]</scope>
    <source>
        <strain evidence="4 5">DSM 1321</strain>
    </source>
</reference>
<protein>
    <submittedName>
        <fullName evidence="4">ATPase</fullName>
    </submittedName>
</protein>
<dbReference type="Pfam" id="PF06580">
    <property type="entry name" value="His_kinase"/>
    <property type="match status" value="1"/>
</dbReference>
<proteinExistence type="predicted"/>
<name>A0A223EJM8_9BACI</name>
<evidence type="ECO:0000256" key="1">
    <source>
        <dbReference type="SAM" id="Coils"/>
    </source>
</evidence>
<evidence type="ECO:0000256" key="2">
    <source>
        <dbReference type="SAM" id="Phobius"/>
    </source>
</evidence>
<dbReference type="GeneID" id="56474410"/>
<evidence type="ECO:0000259" key="3">
    <source>
        <dbReference type="Pfam" id="PF06580"/>
    </source>
</evidence>
<dbReference type="InterPro" id="IPR050640">
    <property type="entry name" value="Bact_2-comp_sensor_kinase"/>
</dbReference>
<dbReference type="Gene3D" id="3.30.565.10">
    <property type="entry name" value="Histidine kinase-like ATPase, C-terminal domain"/>
    <property type="match status" value="1"/>
</dbReference>
<keyword evidence="2" id="KW-1133">Transmembrane helix</keyword>
<evidence type="ECO:0000313" key="4">
    <source>
        <dbReference type="EMBL" id="ASS95413.1"/>
    </source>
</evidence>
<dbReference type="PANTHER" id="PTHR34220:SF7">
    <property type="entry name" value="SENSOR HISTIDINE KINASE YPDA"/>
    <property type="match status" value="1"/>
</dbReference>
<dbReference type="RefSeq" id="WP_063235094.1">
    <property type="nucleotide sequence ID" value="NZ_BCVO01000020.1"/>
</dbReference>
<evidence type="ECO:0000313" key="5">
    <source>
        <dbReference type="Proteomes" id="UP000214618"/>
    </source>
</evidence>